<proteinExistence type="predicted"/>
<keyword evidence="3" id="KW-1185">Reference proteome</keyword>
<evidence type="ECO:0000313" key="2">
    <source>
        <dbReference type="EMBL" id="ABV94479.1"/>
    </source>
</evidence>
<evidence type="ECO:0000256" key="1">
    <source>
        <dbReference type="SAM" id="Phobius"/>
    </source>
</evidence>
<feature type="transmembrane region" description="Helical" evidence="1">
    <location>
        <begin position="67"/>
        <end position="85"/>
    </location>
</feature>
<dbReference type="Proteomes" id="UP000006833">
    <property type="component" value="Chromosome"/>
</dbReference>
<dbReference type="STRING" id="398580.Dshi_2746"/>
<reference evidence="3" key="1">
    <citation type="journal article" date="2010" name="ISME J.">
        <title>The complete genome sequence of the algal symbiont Dinoroseobacter shibae: a hitchhiker's guide to life in the sea.</title>
        <authorList>
            <person name="Wagner-Dobler I."/>
            <person name="Ballhausen B."/>
            <person name="Berger M."/>
            <person name="Brinkhoff T."/>
            <person name="Buchholz I."/>
            <person name="Bunk B."/>
            <person name="Cypionka H."/>
            <person name="Daniel R."/>
            <person name="Drepper T."/>
            <person name="Gerdts G."/>
            <person name="Hahnke S."/>
            <person name="Han C."/>
            <person name="Jahn D."/>
            <person name="Kalhoefer D."/>
            <person name="Kiss H."/>
            <person name="Klenk H.P."/>
            <person name="Kyrpides N."/>
            <person name="Liebl W."/>
            <person name="Liesegang H."/>
            <person name="Meincke L."/>
            <person name="Pati A."/>
            <person name="Petersen J."/>
            <person name="Piekarski T."/>
            <person name="Pommerenke C."/>
            <person name="Pradella S."/>
            <person name="Pukall R."/>
            <person name="Rabus R."/>
            <person name="Stackebrandt E."/>
            <person name="Thole S."/>
            <person name="Thompson L."/>
            <person name="Tielen P."/>
            <person name="Tomasch J."/>
            <person name="von Jan M."/>
            <person name="Wanphrut N."/>
            <person name="Wichels A."/>
            <person name="Zech H."/>
            <person name="Simon M."/>
        </authorList>
    </citation>
    <scope>NUCLEOTIDE SEQUENCE [LARGE SCALE GENOMIC DNA]</scope>
    <source>
        <strain evidence="3">DSM 16493 / NCIMB 14021 / DFL 12</strain>
    </source>
</reference>
<keyword evidence="1" id="KW-1133">Transmembrane helix</keyword>
<dbReference type="RefSeq" id="WP_012179407.1">
    <property type="nucleotide sequence ID" value="NC_009952.1"/>
</dbReference>
<evidence type="ECO:0000313" key="3">
    <source>
        <dbReference type="Proteomes" id="UP000006833"/>
    </source>
</evidence>
<gene>
    <name evidence="2" type="ordered locus">Dshi_2746</name>
</gene>
<name>A8LIN8_DINSH</name>
<dbReference type="HOGENOM" id="CLU_2492870_0_0_5"/>
<dbReference type="AlphaFoldDB" id="A8LIN8"/>
<organism evidence="2 3">
    <name type="scientific">Dinoroseobacter shibae (strain DSM 16493 / NCIMB 14021 / DFL 12)</name>
    <dbReference type="NCBI Taxonomy" id="398580"/>
    <lineage>
        <taxon>Bacteria</taxon>
        <taxon>Pseudomonadati</taxon>
        <taxon>Pseudomonadota</taxon>
        <taxon>Alphaproteobacteria</taxon>
        <taxon>Rhodobacterales</taxon>
        <taxon>Roseobacteraceae</taxon>
        <taxon>Dinoroseobacter</taxon>
    </lineage>
</organism>
<sequence>MSNLEDRKLALSENPYAEKYAAARASIEAEKRSKEASGYAWMSAAMNYGAAAEGPGRFGKISSGAKWFCIWFAMIVPNLLFIRVLL</sequence>
<keyword evidence="1" id="KW-0812">Transmembrane</keyword>
<accession>A8LIN8</accession>
<dbReference type="OrthoDB" id="7874442at2"/>
<dbReference type="KEGG" id="dsh:Dshi_2746"/>
<dbReference type="EMBL" id="CP000830">
    <property type="protein sequence ID" value="ABV94479.1"/>
    <property type="molecule type" value="Genomic_DNA"/>
</dbReference>
<keyword evidence="1" id="KW-0472">Membrane</keyword>
<protein>
    <submittedName>
        <fullName evidence="2">Uncharacterized protein</fullName>
    </submittedName>
</protein>